<sequence>MKKRILFPLTAIAISLSANVLAGPSSESRSIEAQTNEAIGFGSGAVAGGLVAGPIGAIVGGIFGVLIAEDVNNDNALEASEQELAKTQSQLSRQESQLLALQKQYEQVQQQSKVQLVALDKEIERVMQEMESNIQFRTASYVLESHFKPQLNLLAQGLNNNPKLVVSLSGFADSRGDDSYNQALSEQRVLSVKDYLLSRGVKEEQVLTLSFGETQPVSAQSSSEDFFFDRRVLVRVAEGQQSMTASNL</sequence>
<evidence type="ECO:0000256" key="3">
    <source>
        <dbReference type="ARBA" id="ARBA00023237"/>
    </source>
</evidence>
<evidence type="ECO:0000313" key="8">
    <source>
        <dbReference type="EMBL" id="GAC16630.1"/>
    </source>
</evidence>
<dbReference type="NCBIfam" id="TIGR03789">
    <property type="entry name" value="pdsO"/>
    <property type="match status" value="1"/>
</dbReference>
<keyword evidence="3" id="KW-0998">Cell outer membrane</keyword>
<dbReference type="InterPro" id="IPR006664">
    <property type="entry name" value="OMP_bac"/>
</dbReference>
<evidence type="ECO:0000313" key="9">
    <source>
        <dbReference type="Proteomes" id="UP000006334"/>
    </source>
</evidence>
<comment type="subcellular location">
    <subcellularLocation>
        <location evidence="1">Cell outer membrane</location>
    </subcellularLocation>
</comment>
<keyword evidence="5" id="KW-0175">Coiled coil</keyword>
<dbReference type="CDD" id="cd07185">
    <property type="entry name" value="OmpA_C-like"/>
    <property type="match status" value="1"/>
</dbReference>
<protein>
    <recommendedName>
        <fullName evidence="7">OmpA-like domain-containing protein</fullName>
    </recommendedName>
</protein>
<dbReference type="Gene3D" id="3.30.1330.60">
    <property type="entry name" value="OmpA-like domain"/>
    <property type="match status" value="1"/>
</dbReference>
<dbReference type="AlphaFoldDB" id="K6YZI7"/>
<dbReference type="InterPro" id="IPR036737">
    <property type="entry name" value="OmpA-like_sf"/>
</dbReference>
<evidence type="ECO:0000259" key="7">
    <source>
        <dbReference type="PROSITE" id="PS51123"/>
    </source>
</evidence>
<dbReference type="InterPro" id="IPR006665">
    <property type="entry name" value="OmpA-like"/>
</dbReference>
<evidence type="ECO:0000256" key="5">
    <source>
        <dbReference type="SAM" id="Coils"/>
    </source>
</evidence>
<accession>K6YZI7</accession>
<dbReference type="PRINTS" id="PR01021">
    <property type="entry name" value="OMPADOMAIN"/>
</dbReference>
<comment type="caution">
    <text evidence="8">The sequence shown here is derived from an EMBL/GenBank/DDBJ whole genome shotgun (WGS) entry which is preliminary data.</text>
</comment>
<dbReference type="Pfam" id="PF00691">
    <property type="entry name" value="OmpA"/>
    <property type="match status" value="1"/>
</dbReference>
<dbReference type="SUPFAM" id="SSF103088">
    <property type="entry name" value="OmpA-like"/>
    <property type="match status" value="1"/>
</dbReference>
<dbReference type="InterPro" id="IPR050330">
    <property type="entry name" value="Bact_OuterMem_StrucFunc"/>
</dbReference>
<keyword evidence="2 4" id="KW-0472">Membrane</keyword>
<name>K6YZI7_9ALTE</name>
<dbReference type="OrthoDB" id="7061829at2"/>
<dbReference type="GO" id="GO:0009279">
    <property type="term" value="C:cell outer membrane"/>
    <property type="evidence" value="ECO:0007669"/>
    <property type="project" value="UniProtKB-SubCell"/>
</dbReference>
<dbReference type="EMBL" id="BAEN01000076">
    <property type="protein sequence ID" value="GAC16630.1"/>
    <property type="molecule type" value="Genomic_DNA"/>
</dbReference>
<keyword evidence="6" id="KW-0732">Signal</keyword>
<dbReference type="RefSeq" id="WP_008846432.1">
    <property type="nucleotide sequence ID" value="NZ_BAEN01000076.1"/>
</dbReference>
<dbReference type="eggNOG" id="COG2885">
    <property type="taxonomic scope" value="Bacteria"/>
</dbReference>
<proteinExistence type="predicted"/>
<dbReference type="PANTHER" id="PTHR30329">
    <property type="entry name" value="STATOR ELEMENT OF FLAGELLAR MOTOR COMPLEX"/>
    <property type="match status" value="1"/>
</dbReference>
<feature type="coiled-coil region" evidence="5">
    <location>
        <begin position="77"/>
        <end position="111"/>
    </location>
</feature>
<evidence type="ECO:0000256" key="6">
    <source>
        <dbReference type="SAM" id="SignalP"/>
    </source>
</evidence>
<dbReference type="PROSITE" id="PS51123">
    <property type="entry name" value="OMPA_2"/>
    <property type="match status" value="1"/>
</dbReference>
<evidence type="ECO:0000256" key="1">
    <source>
        <dbReference type="ARBA" id="ARBA00004442"/>
    </source>
</evidence>
<dbReference type="Proteomes" id="UP000006334">
    <property type="component" value="Unassembled WGS sequence"/>
</dbReference>
<organism evidence="8 9">
    <name type="scientific">Aliiglaciecola lipolytica E3</name>
    <dbReference type="NCBI Taxonomy" id="1127673"/>
    <lineage>
        <taxon>Bacteria</taxon>
        <taxon>Pseudomonadati</taxon>
        <taxon>Pseudomonadota</taxon>
        <taxon>Gammaproteobacteria</taxon>
        <taxon>Alteromonadales</taxon>
        <taxon>Alteromonadaceae</taxon>
        <taxon>Aliiglaciecola</taxon>
    </lineage>
</organism>
<feature type="domain" description="OmpA-like" evidence="7">
    <location>
        <begin position="123"/>
        <end position="240"/>
    </location>
</feature>
<evidence type="ECO:0000256" key="2">
    <source>
        <dbReference type="ARBA" id="ARBA00023136"/>
    </source>
</evidence>
<dbReference type="PANTHER" id="PTHR30329:SF21">
    <property type="entry name" value="LIPOPROTEIN YIAD-RELATED"/>
    <property type="match status" value="1"/>
</dbReference>
<feature type="signal peptide" evidence="6">
    <location>
        <begin position="1"/>
        <end position="22"/>
    </location>
</feature>
<gene>
    <name evidence="8" type="ORF">GLIP_4019</name>
</gene>
<evidence type="ECO:0000256" key="4">
    <source>
        <dbReference type="PROSITE-ProRule" id="PRU00473"/>
    </source>
</evidence>
<reference evidence="8 9" key="1">
    <citation type="journal article" date="2017" name="Antonie Van Leeuwenhoek">
        <title>Rhizobium rhizosphaerae sp. nov., a novel species isolated from rice rhizosphere.</title>
        <authorList>
            <person name="Zhao J.J."/>
            <person name="Zhang J."/>
            <person name="Zhang R.J."/>
            <person name="Zhang C.W."/>
            <person name="Yin H.Q."/>
            <person name="Zhang X.X."/>
        </authorList>
    </citation>
    <scope>NUCLEOTIDE SEQUENCE [LARGE SCALE GENOMIC DNA]</scope>
    <source>
        <strain evidence="8 9">E3</strain>
    </source>
</reference>
<dbReference type="InterPro" id="IPR022511">
    <property type="entry name" value="PdsO"/>
</dbReference>
<dbReference type="STRING" id="1127673.GLIP_4019"/>
<feature type="chain" id="PRO_5003897740" description="OmpA-like domain-containing protein" evidence="6">
    <location>
        <begin position="23"/>
        <end position="248"/>
    </location>
</feature>
<keyword evidence="9" id="KW-1185">Reference proteome</keyword>